<proteinExistence type="inferred from homology"/>
<dbReference type="InterPro" id="IPR008040">
    <property type="entry name" value="Hydant_A_N"/>
</dbReference>
<dbReference type="AlphaFoldDB" id="A0A1W1WQR1"/>
<dbReference type="Pfam" id="PF05378">
    <property type="entry name" value="Hydant_A_N"/>
    <property type="match status" value="1"/>
</dbReference>
<keyword evidence="6" id="KW-1185">Reference proteome</keyword>
<evidence type="ECO:0000259" key="2">
    <source>
        <dbReference type="Pfam" id="PF01968"/>
    </source>
</evidence>
<feature type="domain" description="Hydantoinase A/oxoprolinase" evidence="2">
    <location>
        <begin position="189"/>
        <end position="469"/>
    </location>
</feature>
<accession>A0A1W1WQR1</accession>
<comment type="similarity">
    <text evidence="1">Belongs to the oxoprolinase family.</text>
</comment>
<gene>
    <name evidence="5" type="ORF">SAMN05660197_0333</name>
</gene>
<dbReference type="OrthoDB" id="9759608at2"/>
<organism evidence="5 6">
    <name type="scientific">Nitratiruptor tergarcus DSM 16512</name>
    <dbReference type="NCBI Taxonomy" id="1069081"/>
    <lineage>
        <taxon>Bacteria</taxon>
        <taxon>Pseudomonadati</taxon>
        <taxon>Campylobacterota</taxon>
        <taxon>Epsilonproteobacteria</taxon>
        <taxon>Nautiliales</taxon>
        <taxon>Nitratiruptoraceae</taxon>
        <taxon>Nitratiruptor</taxon>
    </lineage>
</organism>
<dbReference type="Pfam" id="PF02538">
    <property type="entry name" value="Hydantoinase_B"/>
    <property type="match status" value="1"/>
</dbReference>
<feature type="domain" description="Hydantoinase/oxoprolinase N-terminal" evidence="4">
    <location>
        <begin position="3"/>
        <end position="171"/>
    </location>
</feature>
<evidence type="ECO:0000259" key="4">
    <source>
        <dbReference type="Pfam" id="PF05378"/>
    </source>
</evidence>
<dbReference type="GO" id="GO:0005829">
    <property type="term" value="C:cytosol"/>
    <property type="evidence" value="ECO:0007669"/>
    <property type="project" value="TreeGrafter"/>
</dbReference>
<dbReference type="Pfam" id="PF01968">
    <property type="entry name" value="Hydantoinase_A"/>
    <property type="match status" value="1"/>
</dbReference>
<evidence type="ECO:0000313" key="6">
    <source>
        <dbReference type="Proteomes" id="UP000192602"/>
    </source>
</evidence>
<name>A0A1W1WQR1_9BACT</name>
<evidence type="ECO:0000313" key="5">
    <source>
        <dbReference type="EMBL" id="SMC08576.1"/>
    </source>
</evidence>
<dbReference type="Proteomes" id="UP000192602">
    <property type="component" value="Unassembled WGS sequence"/>
</dbReference>
<evidence type="ECO:0000256" key="1">
    <source>
        <dbReference type="ARBA" id="ARBA00010403"/>
    </source>
</evidence>
<dbReference type="InterPro" id="IPR003692">
    <property type="entry name" value="Hydantoinase_B"/>
</dbReference>
<dbReference type="PANTHER" id="PTHR11365:SF2">
    <property type="entry name" value="5-OXOPROLINASE"/>
    <property type="match status" value="1"/>
</dbReference>
<reference evidence="6" key="1">
    <citation type="submission" date="2017-04" db="EMBL/GenBank/DDBJ databases">
        <authorList>
            <person name="Varghese N."/>
            <person name="Submissions S."/>
        </authorList>
    </citation>
    <scope>NUCLEOTIDE SEQUENCE [LARGE SCALE GENOMIC DNA]</scope>
    <source>
        <strain evidence="6">DSM 16512</strain>
    </source>
</reference>
<feature type="domain" description="Hydantoinase B/oxoprolinase" evidence="3">
    <location>
        <begin position="635"/>
        <end position="1123"/>
    </location>
</feature>
<protein>
    <submittedName>
        <fullName evidence="5">5-oxoprolinase (ATP-hydrolysing)</fullName>
    </submittedName>
</protein>
<dbReference type="InterPro" id="IPR045079">
    <property type="entry name" value="Oxoprolinase-like"/>
</dbReference>
<dbReference type="InterPro" id="IPR002821">
    <property type="entry name" value="Hydantoinase_A"/>
</dbReference>
<evidence type="ECO:0000259" key="3">
    <source>
        <dbReference type="Pfam" id="PF02538"/>
    </source>
</evidence>
<dbReference type="GO" id="GO:0017168">
    <property type="term" value="F:5-oxoprolinase (ATP-hydrolyzing) activity"/>
    <property type="evidence" value="ECO:0007669"/>
    <property type="project" value="TreeGrafter"/>
</dbReference>
<dbReference type="GO" id="GO:0006749">
    <property type="term" value="P:glutathione metabolic process"/>
    <property type="evidence" value="ECO:0007669"/>
    <property type="project" value="TreeGrafter"/>
</dbReference>
<dbReference type="EMBL" id="FWWZ01000001">
    <property type="protein sequence ID" value="SMC08576.1"/>
    <property type="molecule type" value="Genomic_DNA"/>
</dbReference>
<sequence>MLKIAIDRGGTFTDIYAVIDDKQVITKKILSESPLYEDPNSYGVQLILDEMGATLDDIEWIRFGTTVATNALLERKGVDLTFVVTKGFRDILEIRYQNRADLFALDIKKPQPLYKEVIEVDERVIPKGSDFEVLQPLQEVPKPKHKHVAVMFLHSYGFDEHEKRIKEILREFDVTVSSEVIPLQKAIDRADTTVVDAYLTPVVQEYVQKILKNLDKQKNIYFIKSDGGLCKPEEFRGINALLSGPAGGVVALSSIYDGVPLIGFDMGGTSTDVSRYDGKVELKMSDEVAGCYIHYPMVDIHTVAAGGGSRLFEKEGMLVVGPESSGSDPGPVCYGRGGELSISDANAVTGRLEPDFLPKVFGKSGKEPLDIAAACSAFMPLAKKLGKAIEEIALGFIDVANEHMANAIKEITIKKGYDPKEHTLCVFGGAGGQHAVGVARKLGIKKILIHRHSGILSAVGIAYADIKTERIAMASGNLEEDFAKLEAGSERYQKYRSLFVRFKGTNTSLEVPYENYKEHFLKRYKQVFGFVPVGEIEIESIKVTLIKPTAKPKRPKIAAGTVEPVKMGRVYFDEGWQEVPIFNELKAGATIQGPALIALEHSMVVLDQKSRASINEYGDILIEVEHAEQRVIQEAKLSLLANRFEFIAKKMGDILQKSAKSVNIKERADFSCAIFDPDGNLIVNAPHIPVHLGSMSSVVKAIIAKGYKNATYITNAPYEGGSHLPDITVATPYIEDGKTLLWVASRGHHADIGGSVPGSMPPFSKFLHEEGTIIESFAVVEEGVFAEEILRSIFESAGARNIEDNISDIKAQIAANMEGIRSLLPLKEELSWFFRAIKEVSARSVRSFFASLQAASAEDYLDNGAKVALQVYKKNGKVVFDFSNSSPQLLSNQNAPFAVLRSAVLYALRVILQRDIPLNDGILQDIEIIAPKGTLLNPDKELAVVGGNVTTSQRIVDVIFKAFKVAAASQGCMNNVIFGNERFGYYETIAGGAGATPQAHGASGVHTHMTNTKITDVEVMESRFPVMIEKFALRNGSGGEGKYRGGDGVERIYRFLEPVEVSLLTERRSFAPYGLYGGKEGKRGENYLVRDGKTYNLGGKVHFFAKEGDKLIVKTPGGGGWGTTQ</sequence>
<dbReference type="PANTHER" id="PTHR11365">
    <property type="entry name" value="5-OXOPROLINASE RELATED"/>
    <property type="match status" value="1"/>
</dbReference>
<dbReference type="STRING" id="1069081.SAMN05660197_0333"/>
<dbReference type="RefSeq" id="WP_084274850.1">
    <property type="nucleotide sequence ID" value="NZ_AP026671.1"/>
</dbReference>